<name>A0A918GC51_9ACTN</name>
<protein>
    <submittedName>
        <fullName evidence="2">Uncharacterized protein</fullName>
    </submittedName>
</protein>
<feature type="compositionally biased region" description="Basic residues" evidence="1">
    <location>
        <begin position="109"/>
        <end position="125"/>
    </location>
</feature>
<organism evidence="2 3">
    <name type="scientific">Streptomyces humidus</name>
    <dbReference type="NCBI Taxonomy" id="52259"/>
    <lineage>
        <taxon>Bacteria</taxon>
        <taxon>Bacillati</taxon>
        <taxon>Actinomycetota</taxon>
        <taxon>Actinomycetes</taxon>
        <taxon>Kitasatosporales</taxon>
        <taxon>Streptomycetaceae</taxon>
        <taxon>Streptomyces</taxon>
    </lineage>
</organism>
<reference evidence="2" key="2">
    <citation type="submission" date="2020-09" db="EMBL/GenBank/DDBJ databases">
        <authorList>
            <person name="Sun Q."/>
            <person name="Ohkuma M."/>
        </authorList>
    </citation>
    <scope>NUCLEOTIDE SEQUENCE</scope>
    <source>
        <strain evidence="2">JCM 4386</strain>
    </source>
</reference>
<keyword evidence="3" id="KW-1185">Reference proteome</keyword>
<evidence type="ECO:0000313" key="3">
    <source>
        <dbReference type="Proteomes" id="UP000606194"/>
    </source>
</evidence>
<gene>
    <name evidence="2" type="ORF">GCM10010269_79130</name>
</gene>
<evidence type="ECO:0000313" key="2">
    <source>
        <dbReference type="EMBL" id="GGS28569.1"/>
    </source>
</evidence>
<sequence length="133" mass="15171">MEALRALHPDVEFLQEVSDETRLIVSEPLGDLRGVWNEVPESSYGVVRPGGDDLIPFAPQPVQGLRRPPRRPASRRRDLPPVQRGRPGTTPRFRAWMCRPARIGGRASRGPRARTAHRAPRWPHRLRVDARLR</sequence>
<feature type="region of interest" description="Disordered" evidence="1">
    <location>
        <begin position="50"/>
        <end position="133"/>
    </location>
</feature>
<proteinExistence type="predicted"/>
<dbReference type="EMBL" id="BMTL01000056">
    <property type="protein sequence ID" value="GGS28569.1"/>
    <property type="molecule type" value="Genomic_DNA"/>
</dbReference>
<reference evidence="2" key="1">
    <citation type="journal article" date="2014" name="Int. J. Syst. Evol. Microbiol.">
        <title>Complete genome sequence of Corynebacterium casei LMG S-19264T (=DSM 44701T), isolated from a smear-ripened cheese.</title>
        <authorList>
            <consortium name="US DOE Joint Genome Institute (JGI-PGF)"/>
            <person name="Walter F."/>
            <person name="Albersmeier A."/>
            <person name="Kalinowski J."/>
            <person name="Ruckert C."/>
        </authorList>
    </citation>
    <scope>NUCLEOTIDE SEQUENCE</scope>
    <source>
        <strain evidence="2">JCM 4386</strain>
    </source>
</reference>
<accession>A0A918GC51</accession>
<comment type="caution">
    <text evidence="2">The sequence shown here is derived from an EMBL/GenBank/DDBJ whole genome shotgun (WGS) entry which is preliminary data.</text>
</comment>
<dbReference type="Proteomes" id="UP000606194">
    <property type="component" value="Unassembled WGS sequence"/>
</dbReference>
<dbReference type="AlphaFoldDB" id="A0A918GC51"/>
<evidence type="ECO:0000256" key="1">
    <source>
        <dbReference type="SAM" id="MobiDB-lite"/>
    </source>
</evidence>